<dbReference type="AlphaFoldDB" id="A0A512RNS9"/>
<dbReference type="InterPro" id="IPR024775">
    <property type="entry name" value="DinB-like"/>
</dbReference>
<evidence type="ECO:0000313" key="3">
    <source>
        <dbReference type="EMBL" id="GEP97349.1"/>
    </source>
</evidence>
<dbReference type="EMBL" id="BKAU01000004">
    <property type="protein sequence ID" value="GEP97349.1"/>
    <property type="molecule type" value="Genomic_DNA"/>
</dbReference>
<dbReference type="SUPFAM" id="SSF109854">
    <property type="entry name" value="DinB/YfiT-like putative metalloenzymes"/>
    <property type="match status" value="1"/>
</dbReference>
<keyword evidence="1" id="KW-0175">Coiled coil</keyword>
<evidence type="ECO:0000259" key="2">
    <source>
        <dbReference type="Pfam" id="PF12867"/>
    </source>
</evidence>
<feature type="domain" description="DinB-like" evidence="2">
    <location>
        <begin position="4"/>
        <end position="111"/>
    </location>
</feature>
<feature type="coiled-coil region" evidence="1">
    <location>
        <begin position="66"/>
        <end position="93"/>
    </location>
</feature>
<organism evidence="3 4">
    <name type="scientific">Chitinophaga cymbidii</name>
    <dbReference type="NCBI Taxonomy" id="1096750"/>
    <lineage>
        <taxon>Bacteria</taxon>
        <taxon>Pseudomonadati</taxon>
        <taxon>Bacteroidota</taxon>
        <taxon>Chitinophagia</taxon>
        <taxon>Chitinophagales</taxon>
        <taxon>Chitinophagaceae</taxon>
        <taxon>Chitinophaga</taxon>
    </lineage>
</organism>
<accession>A0A512RNS9</accession>
<gene>
    <name evidence="3" type="ORF">CCY01nite_36090</name>
</gene>
<keyword evidence="4" id="KW-1185">Reference proteome</keyword>
<reference evidence="3 4" key="1">
    <citation type="submission" date="2019-07" db="EMBL/GenBank/DDBJ databases">
        <title>Whole genome shotgun sequence of Chitinophaga cymbidii NBRC 109752.</title>
        <authorList>
            <person name="Hosoyama A."/>
            <person name="Uohara A."/>
            <person name="Ohji S."/>
            <person name="Ichikawa N."/>
        </authorList>
    </citation>
    <scope>NUCLEOTIDE SEQUENCE [LARGE SCALE GENOMIC DNA]</scope>
    <source>
        <strain evidence="3 4">NBRC 109752</strain>
    </source>
</reference>
<dbReference type="Pfam" id="PF12867">
    <property type="entry name" value="DinB_2"/>
    <property type="match status" value="1"/>
</dbReference>
<proteinExistence type="predicted"/>
<name>A0A512RNS9_9BACT</name>
<comment type="caution">
    <text evidence="3">The sequence shown here is derived from an EMBL/GenBank/DDBJ whole genome shotgun (WGS) entry which is preliminary data.</text>
</comment>
<evidence type="ECO:0000313" key="4">
    <source>
        <dbReference type="Proteomes" id="UP000321436"/>
    </source>
</evidence>
<protein>
    <recommendedName>
        <fullName evidence="2">DinB-like domain-containing protein</fullName>
    </recommendedName>
</protein>
<dbReference type="Gene3D" id="1.20.120.450">
    <property type="entry name" value="dinb family like domain"/>
    <property type="match status" value="2"/>
</dbReference>
<sequence length="126" mass="14517">MQRLDQSEQYTLAVADAMPEKEYGFRPTGEVWSFGELMHHIAYGIRWWEANYIRKTETPWDPPPAKKGKKALMEELRKAYADLRQTAGSAKAEAGFHSTLDHVTHHRGQATVQLRLKGIVPPEYMY</sequence>
<dbReference type="Proteomes" id="UP000321436">
    <property type="component" value="Unassembled WGS sequence"/>
</dbReference>
<dbReference type="InterPro" id="IPR034660">
    <property type="entry name" value="DinB/YfiT-like"/>
</dbReference>
<evidence type="ECO:0000256" key="1">
    <source>
        <dbReference type="SAM" id="Coils"/>
    </source>
</evidence>